<keyword evidence="8" id="KW-0752">Steroid biosynthesis</keyword>
<comment type="caution">
    <text evidence="16">The sequence shown here is derived from an EMBL/GenBank/DDBJ whole genome shotgun (WGS) entry which is preliminary data.</text>
</comment>
<accession>A0A9W8DSJ6</accession>
<evidence type="ECO:0000259" key="15">
    <source>
        <dbReference type="PROSITE" id="PS50275"/>
    </source>
</evidence>
<evidence type="ECO:0000256" key="4">
    <source>
        <dbReference type="ARBA" id="ARBA00009678"/>
    </source>
</evidence>
<evidence type="ECO:0000256" key="1">
    <source>
        <dbReference type="ARBA" id="ARBA00005055"/>
    </source>
</evidence>
<dbReference type="InterPro" id="IPR014721">
    <property type="entry name" value="Ribsml_uS5_D2-typ_fold_subgr"/>
</dbReference>
<dbReference type="Pfam" id="PF22700">
    <property type="entry name" value="MVD-like_N"/>
    <property type="match status" value="1"/>
</dbReference>
<keyword evidence="12" id="KW-0753">Steroid metabolism</keyword>
<evidence type="ECO:0000256" key="6">
    <source>
        <dbReference type="ARBA" id="ARBA00022741"/>
    </source>
</evidence>
<dbReference type="GO" id="GO:0005524">
    <property type="term" value="F:ATP binding"/>
    <property type="evidence" value="ECO:0007669"/>
    <property type="project" value="UniProtKB-KW"/>
</dbReference>
<evidence type="ECO:0000256" key="3">
    <source>
        <dbReference type="ARBA" id="ARBA00008943"/>
    </source>
</evidence>
<dbReference type="InterPro" id="IPR020568">
    <property type="entry name" value="Ribosomal_Su5_D2-typ_SF"/>
</dbReference>
<dbReference type="PANTHER" id="PTHR10977">
    <property type="entry name" value="DIPHOSPHOMEVALONATE DECARBOXYLASE"/>
    <property type="match status" value="1"/>
</dbReference>
<evidence type="ECO:0000313" key="16">
    <source>
        <dbReference type="EMBL" id="KAJ1916916.1"/>
    </source>
</evidence>
<sequence length="1518" mass="169271">MPPQQFIVYVRDNPRSVALVPTHAPEGHEQILTISVAETYGQRQQPQVPTPPGQEDSVACQIDMKPADEALKYYMPLAREPVYGCIGVFNYDVGIGSMDTYIMLVTKCRKIGNIGTERMNEGRSQEIYCVTGVDTLSLTTNQYDFEEVPYMPGSIEADEDFYDDPVRYGSDNPTRRLISFFQRGTFYFSPSFDITRNLQARKLMSSSVIVDVHKKKNSSRAGNSVNILGHGPDMKFTWNRYFLDAIYQCRNTLTPEMCQIFDNLSFALPLMGGNIDIVPLVQGISPTSQHVLGKVAIISRSSSLRAGMRFLTRGIDDAGGVANEVETEMIFITKDYTFSLVQLRGSVPVFWEQTGFQIGAHKIKLTRMPQAAYPAAKLHFQDLLERYKSVHILNLLKSTPDAQGGHPNGNGGMGQTTANSGGGEYELLRAYETQVRLLDLPTKLLKYTSFDYHAAVKNNQHQNVQMLISAIEGDLRKYQYFLMSNADGTILKLQRGVMRTNCMDCLDRTNVVQNVVARTVITAFLNGSGFENNSQTSLNAALNLVGQMWSRNGNEISIAYTGTGALKSQVTTTGKSTFSGLLSDFSKSVNRLLQNNIYDEKKQTIIDAIMGRDPVASPPLIWLDPYAEMLRPIIKKRIDKISKHRNISILATTYNLHGRPYRGENLEDWLRFPKNQIPDIVVVGFQEIVNLNVGQVLATNNANRLVWEQIVMKLLNKQLRTREEASEYVLVCSDQLVGMSILVIAHSSILPLLKGVSTVNHKTGLWGMTGNKGAVAASLEVGDTSFCFISSHFASGTPNVAERNGDFYNIYQNVRFLRHRMIDNHHYVIWVGDLNYRIDLPNHIARDLAWNFNIPELLKHDQLANQKGRGAIFRDYYEGPITFLPTYKYDTGTDNYDSSEKQRVPSWTDRILYKGQGLELESYYRDELTFSDHKPVSGLFNAQVITIDKSAKARVMREVYATYVHMNDAILDSHDVFPQVTHSEPKVDVLVDVDGDQDGALQKVESKTTGSIGIAMDEKSSGPVSKREAKSAKASEESISSAKPILYNNSQKCGAYKKASTATNELARSSAKQEGTPAATVGGKINEVTVTAPVNIAVVKYWGKRDKKLILPTNSSLSCTLSQDHLHTRTTIRASPNFTYDRLWLNGVEERIDASERLLNCINTTRQLRQELEQNSSSSPEGQEQPPMSTWGLHICSENNFPTAAGLASSASGYAALVMALAKLFKLPQSEQDISKIARTGSGSACRSIFGGFVAWEMGEKPDGSDSYAVQIAPESHWPDLQALICVISDAKKGVSSTSGMQTTVQTSDLFKERVDVVVPKRMEEMKKAILDRDFQTFAKLAMKDSNQFHACCLDTYPPIFYMNDTSRGIIQLIHHYNSMEVNPETGEPIIKAAYTFDAGPNAVIYAPKKYMRDLIQIIALLFPRAVDMSNQVYYTDRFGIFTREEYSRLGSELIDTEASSGENGHTLEELRDRFPVFAPGSVRRIIHTEIGDGPRVLTGGHTDSLLNDAGMPKRARD</sequence>
<dbReference type="InterPro" id="IPR041431">
    <property type="entry name" value="Mvd1_C"/>
</dbReference>
<dbReference type="OrthoDB" id="405996at2759"/>
<feature type="region of interest" description="Disordered" evidence="14">
    <location>
        <begin position="1498"/>
        <end position="1518"/>
    </location>
</feature>
<dbReference type="Pfam" id="PF22669">
    <property type="entry name" value="Exo_endo_phos2"/>
    <property type="match status" value="1"/>
</dbReference>
<dbReference type="InterPro" id="IPR036554">
    <property type="entry name" value="GHMP_kinase_C_sf"/>
</dbReference>
<evidence type="ECO:0000256" key="9">
    <source>
        <dbReference type="ARBA" id="ARBA00023011"/>
    </source>
</evidence>
<dbReference type="FunFam" id="3.30.230.10:FF:000018">
    <property type="entry name" value="Diphosphomevalonate decarboxylase"/>
    <property type="match status" value="1"/>
</dbReference>
<dbReference type="GO" id="GO:0046856">
    <property type="term" value="P:phosphatidylinositol dephosphorylation"/>
    <property type="evidence" value="ECO:0007669"/>
    <property type="project" value="InterPro"/>
</dbReference>
<keyword evidence="7" id="KW-0067">ATP-binding</keyword>
<dbReference type="Proteomes" id="UP001150538">
    <property type="component" value="Unassembled WGS sequence"/>
</dbReference>
<evidence type="ECO:0000256" key="13">
    <source>
        <dbReference type="ARBA" id="ARBA00023239"/>
    </source>
</evidence>
<dbReference type="Gene3D" id="3.60.10.10">
    <property type="entry name" value="Endonuclease/exonuclease/phosphatase"/>
    <property type="match status" value="1"/>
</dbReference>
<proteinExistence type="inferred from homology"/>
<evidence type="ECO:0000313" key="17">
    <source>
        <dbReference type="Proteomes" id="UP001150538"/>
    </source>
</evidence>
<protein>
    <submittedName>
        <fullName evidence="16">Inositol-1,4,5-trisphosphate 5-phosphatase 1</fullName>
        <ecNumber evidence="16">3.1.3.36</ecNumber>
    </submittedName>
</protein>
<dbReference type="Pfam" id="PF02383">
    <property type="entry name" value="Syja_N"/>
    <property type="match status" value="1"/>
</dbReference>
<dbReference type="GO" id="GO:0019287">
    <property type="term" value="P:isopentenyl diphosphate biosynthetic process, mevalonate pathway"/>
    <property type="evidence" value="ECO:0007669"/>
    <property type="project" value="InterPro"/>
</dbReference>
<comment type="pathway">
    <text evidence="1">Isoprenoid biosynthesis; isopentenyl diphosphate biosynthesis via mevalonate pathway; isopentenyl diphosphate from (R)-mevalonate: step 3/3.</text>
</comment>
<dbReference type="EMBL" id="JANBPU010000086">
    <property type="protein sequence ID" value="KAJ1916916.1"/>
    <property type="molecule type" value="Genomic_DNA"/>
</dbReference>
<keyword evidence="16" id="KW-0378">Hydrolase</keyword>
<evidence type="ECO:0000256" key="11">
    <source>
        <dbReference type="ARBA" id="ARBA00023166"/>
    </source>
</evidence>
<dbReference type="InterPro" id="IPR053859">
    <property type="entry name" value="MVD-like_N"/>
</dbReference>
<comment type="similarity">
    <text evidence="3">Belongs to the synaptojanin family.</text>
</comment>
<keyword evidence="17" id="KW-1185">Reference proteome</keyword>
<evidence type="ECO:0000256" key="5">
    <source>
        <dbReference type="ARBA" id="ARBA00022516"/>
    </source>
</evidence>
<dbReference type="GO" id="GO:0004163">
    <property type="term" value="F:diphosphomevalonate decarboxylase activity"/>
    <property type="evidence" value="ECO:0007669"/>
    <property type="project" value="InterPro"/>
</dbReference>
<evidence type="ECO:0000256" key="14">
    <source>
        <dbReference type="SAM" id="MobiDB-lite"/>
    </source>
</evidence>
<comment type="similarity">
    <text evidence="4">In the central section; belongs to the inositol 1,4,5-trisphosphate 5-phosphatase family.</text>
</comment>
<evidence type="ECO:0000256" key="2">
    <source>
        <dbReference type="ARBA" id="ARBA00008831"/>
    </source>
</evidence>
<dbReference type="SUPFAM" id="SSF56219">
    <property type="entry name" value="DNase I-like"/>
    <property type="match status" value="1"/>
</dbReference>
<evidence type="ECO:0000256" key="12">
    <source>
        <dbReference type="ARBA" id="ARBA00023221"/>
    </source>
</evidence>
<evidence type="ECO:0000256" key="8">
    <source>
        <dbReference type="ARBA" id="ARBA00022955"/>
    </source>
</evidence>
<dbReference type="PANTHER" id="PTHR10977:SF3">
    <property type="entry name" value="DIPHOSPHOMEVALONATE DECARBOXYLASE"/>
    <property type="match status" value="1"/>
</dbReference>
<keyword evidence="11" id="KW-1207">Sterol metabolism</keyword>
<dbReference type="NCBIfam" id="TIGR01240">
    <property type="entry name" value="mevDPdecarb"/>
    <property type="match status" value="1"/>
</dbReference>
<dbReference type="SUPFAM" id="SSF54211">
    <property type="entry name" value="Ribosomal protein S5 domain 2-like"/>
    <property type="match status" value="1"/>
</dbReference>
<organism evidence="16 17">
    <name type="scientific">Mycoemilia scoparia</name>
    <dbReference type="NCBI Taxonomy" id="417184"/>
    <lineage>
        <taxon>Eukaryota</taxon>
        <taxon>Fungi</taxon>
        <taxon>Fungi incertae sedis</taxon>
        <taxon>Zoopagomycota</taxon>
        <taxon>Kickxellomycotina</taxon>
        <taxon>Kickxellomycetes</taxon>
        <taxon>Kickxellales</taxon>
        <taxon>Kickxellaceae</taxon>
        <taxon>Mycoemilia</taxon>
    </lineage>
</organism>
<dbReference type="Gene3D" id="3.30.230.10">
    <property type="match status" value="1"/>
</dbReference>
<dbReference type="SUPFAM" id="SSF55060">
    <property type="entry name" value="GHMP Kinase, C-terminal domain"/>
    <property type="match status" value="1"/>
</dbReference>
<gene>
    <name evidence="16" type="primary">syj1</name>
    <name evidence="16" type="ORF">H4219_003498</name>
</gene>
<reference evidence="16" key="1">
    <citation type="submission" date="2022-07" db="EMBL/GenBank/DDBJ databases">
        <title>Phylogenomic reconstructions and comparative analyses of Kickxellomycotina fungi.</title>
        <authorList>
            <person name="Reynolds N.K."/>
            <person name="Stajich J.E."/>
            <person name="Barry K."/>
            <person name="Grigoriev I.V."/>
            <person name="Crous P."/>
            <person name="Smith M.E."/>
        </authorList>
    </citation>
    <scope>NUCLEOTIDE SEQUENCE</scope>
    <source>
        <strain evidence="16">NBRC 100468</strain>
    </source>
</reference>
<dbReference type="InterPro" id="IPR029765">
    <property type="entry name" value="Mev_diP_decarb"/>
</dbReference>
<keyword evidence="13" id="KW-0456">Lyase</keyword>
<dbReference type="GO" id="GO:0016126">
    <property type="term" value="P:sterol biosynthetic process"/>
    <property type="evidence" value="ECO:0007669"/>
    <property type="project" value="UniProtKB-KW"/>
</dbReference>
<name>A0A9W8DSJ6_9FUNG</name>
<dbReference type="GO" id="GO:0004439">
    <property type="term" value="F:phosphatidylinositol-4,5-bisphosphate 5-phosphatase activity"/>
    <property type="evidence" value="ECO:0007669"/>
    <property type="project" value="UniProtKB-EC"/>
</dbReference>
<keyword evidence="9" id="KW-0756">Sterol biosynthesis</keyword>
<evidence type="ECO:0000256" key="7">
    <source>
        <dbReference type="ARBA" id="ARBA00022840"/>
    </source>
</evidence>
<dbReference type="SMART" id="SM00128">
    <property type="entry name" value="IPPc"/>
    <property type="match status" value="1"/>
</dbReference>
<dbReference type="PROSITE" id="PS50275">
    <property type="entry name" value="SAC"/>
    <property type="match status" value="1"/>
</dbReference>
<keyword evidence="10" id="KW-0443">Lipid metabolism</keyword>
<feature type="domain" description="SAC" evidence="15">
    <location>
        <begin position="177"/>
        <end position="562"/>
    </location>
</feature>
<comment type="similarity">
    <text evidence="2">Belongs to the diphosphomevalonate decarboxylase family.</text>
</comment>
<keyword evidence="5" id="KW-0444">Lipid biosynthesis</keyword>
<feature type="compositionally biased region" description="Basic and acidic residues" evidence="14">
    <location>
        <begin position="1016"/>
        <end position="1036"/>
    </location>
</feature>
<dbReference type="FunFam" id="3.30.70.890:FF:000005">
    <property type="entry name" value="Diphosphomevalonate decarboxylase"/>
    <property type="match status" value="1"/>
</dbReference>
<evidence type="ECO:0000256" key="10">
    <source>
        <dbReference type="ARBA" id="ARBA00023098"/>
    </source>
</evidence>
<keyword evidence="6" id="KW-0547">Nucleotide-binding</keyword>
<feature type="region of interest" description="Disordered" evidence="14">
    <location>
        <begin position="1013"/>
        <end position="1036"/>
    </location>
</feature>
<dbReference type="Pfam" id="PF18376">
    <property type="entry name" value="MDD_C"/>
    <property type="match status" value="1"/>
</dbReference>
<dbReference type="InterPro" id="IPR036691">
    <property type="entry name" value="Endo/exonu/phosph_ase_sf"/>
</dbReference>
<dbReference type="InterPro" id="IPR000300">
    <property type="entry name" value="IPPc"/>
</dbReference>
<dbReference type="Gene3D" id="3.30.70.890">
    <property type="entry name" value="GHMP kinase, C-terminal domain"/>
    <property type="match status" value="1"/>
</dbReference>
<dbReference type="InterPro" id="IPR002013">
    <property type="entry name" value="SAC_dom"/>
</dbReference>
<dbReference type="EC" id="3.1.3.36" evidence="16"/>
<dbReference type="GO" id="GO:0005829">
    <property type="term" value="C:cytosol"/>
    <property type="evidence" value="ECO:0007669"/>
    <property type="project" value="InterPro"/>
</dbReference>